<evidence type="ECO:0000313" key="2">
    <source>
        <dbReference type="Proteomes" id="UP000217790"/>
    </source>
</evidence>
<dbReference type="EMBL" id="KZ293698">
    <property type="protein sequence ID" value="PBK84350.1"/>
    <property type="molecule type" value="Genomic_DNA"/>
</dbReference>
<dbReference type="AlphaFoldDB" id="A0A2H3CR53"/>
<organism evidence="1 2">
    <name type="scientific">Armillaria gallica</name>
    <name type="common">Bulbous honey fungus</name>
    <name type="synonym">Armillaria bulbosa</name>
    <dbReference type="NCBI Taxonomy" id="47427"/>
    <lineage>
        <taxon>Eukaryota</taxon>
        <taxon>Fungi</taxon>
        <taxon>Dikarya</taxon>
        <taxon>Basidiomycota</taxon>
        <taxon>Agaricomycotina</taxon>
        <taxon>Agaricomycetes</taxon>
        <taxon>Agaricomycetidae</taxon>
        <taxon>Agaricales</taxon>
        <taxon>Marasmiineae</taxon>
        <taxon>Physalacriaceae</taxon>
        <taxon>Armillaria</taxon>
    </lineage>
</organism>
<dbReference type="OrthoDB" id="2941464at2759"/>
<sequence length="124" mass="13743">MVLNQPDISPTCTYSPSLRLFAEGGVAPSDNKRADMELISKRIGELKNLELELAIRYGMAGFTEIDSVEVFDEAKYRAFSDDARCIQEAELLYELYTLRHQCATGGFEAFSLANPLAVEGKNEG</sequence>
<dbReference type="InParanoid" id="A0A2H3CR53"/>
<accession>A0A2H3CR53</accession>
<gene>
    <name evidence="1" type="ORF">ARMGADRAFT_1088387</name>
</gene>
<dbReference type="Proteomes" id="UP000217790">
    <property type="component" value="Unassembled WGS sequence"/>
</dbReference>
<proteinExistence type="predicted"/>
<reference evidence="2" key="1">
    <citation type="journal article" date="2017" name="Nat. Ecol. Evol.">
        <title>Genome expansion and lineage-specific genetic innovations in the forest pathogenic fungi Armillaria.</title>
        <authorList>
            <person name="Sipos G."/>
            <person name="Prasanna A.N."/>
            <person name="Walter M.C."/>
            <person name="O'Connor E."/>
            <person name="Balint B."/>
            <person name="Krizsan K."/>
            <person name="Kiss B."/>
            <person name="Hess J."/>
            <person name="Varga T."/>
            <person name="Slot J."/>
            <person name="Riley R."/>
            <person name="Boka B."/>
            <person name="Rigling D."/>
            <person name="Barry K."/>
            <person name="Lee J."/>
            <person name="Mihaltcheva S."/>
            <person name="LaButti K."/>
            <person name="Lipzen A."/>
            <person name="Waldron R."/>
            <person name="Moloney N.M."/>
            <person name="Sperisen C."/>
            <person name="Kredics L."/>
            <person name="Vagvoelgyi C."/>
            <person name="Patrignani A."/>
            <person name="Fitzpatrick D."/>
            <person name="Nagy I."/>
            <person name="Doyle S."/>
            <person name="Anderson J.B."/>
            <person name="Grigoriev I.V."/>
            <person name="Gueldener U."/>
            <person name="Muensterkoetter M."/>
            <person name="Nagy L.G."/>
        </authorList>
    </citation>
    <scope>NUCLEOTIDE SEQUENCE [LARGE SCALE GENOMIC DNA]</scope>
    <source>
        <strain evidence="2">Ar21-2</strain>
    </source>
</reference>
<name>A0A2H3CR53_ARMGA</name>
<dbReference type="OMA" id="IRYDMAG"/>
<evidence type="ECO:0000313" key="1">
    <source>
        <dbReference type="EMBL" id="PBK84350.1"/>
    </source>
</evidence>
<keyword evidence="2" id="KW-1185">Reference proteome</keyword>
<protein>
    <submittedName>
        <fullName evidence="1">Uncharacterized protein</fullName>
    </submittedName>
</protein>